<protein>
    <recommendedName>
        <fullName evidence="3">DUF1573 domain-containing protein</fullName>
    </recommendedName>
</protein>
<reference evidence="2" key="1">
    <citation type="journal article" date="2019" name="Int. J. Syst. Evol. Microbiol.">
        <title>The Global Catalogue of Microorganisms (GCM) 10K type strain sequencing project: providing services to taxonomists for standard genome sequencing and annotation.</title>
        <authorList>
            <consortium name="The Broad Institute Genomics Platform"/>
            <consortium name="The Broad Institute Genome Sequencing Center for Infectious Disease"/>
            <person name="Wu L."/>
            <person name="Ma J."/>
        </authorList>
    </citation>
    <scope>NUCLEOTIDE SEQUENCE [LARGE SCALE GENOMIC DNA]</scope>
    <source>
        <strain evidence="2">KCTC 42805</strain>
    </source>
</reference>
<proteinExistence type="predicted"/>
<accession>A0ABW5M1Y7</accession>
<evidence type="ECO:0000313" key="2">
    <source>
        <dbReference type="Proteomes" id="UP001597469"/>
    </source>
</evidence>
<keyword evidence="2" id="KW-1185">Reference proteome</keyword>
<dbReference type="PROSITE" id="PS51257">
    <property type="entry name" value="PROKAR_LIPOPROTEIN"/>
    <property type="match status" value="1"/>
</dbReference>
<comment type="caution">
    <text evidence="1">The sequence shown here is derived from an EMBL/GenBank/DDBJ whole genome shotgun (WGS) entry which is preliminary data.</text>
</comment>
<gene>
    <name evidence="1" type="ORF">ACFSUS_10465</name>
</gene>
<dbReference type="RefSeq" id="WP_381522262.1">
    <property type="nucleotide sequence ID" value="NZ_JBHULN010000005.1"/>
</dbReference>
<sequence length="134" mass="14318">MLRSYLKIAFRENRAFSVVYIAVLCIGITACNRSVLNSALTVQPGKQFRLGGNQKGAFTVQVKNVGNVPVTISERRVDGQEVTLGTFRPGDGQTVRFSAGSAALVDNASKQSAQLNLVVTGDKDGLSMGEVNKQ</sequence>
<evidence type="ECO:0008006" key="3">
    <source>
        <dbReference type="Google" id="ProtNLM"/>
    </source>
</evidence>
<dbReference type="Proteomes" id="UP001597469">
    <property type="component" value="Unassembled WGS sequence"/>
</dbReference>
<name>A0ABW5M1Y7_9BACT</name>
<dbReference type="EMBL" id="JBHULN010000005">
    <property type="protein sequence ID" value="MFD2571058.1"/>
    <property type="molecule type" value="Genomic_DNA"/>
</dbReference>
<organism evidence="1 2">
    <name type="scientific">Spirosoma soli</name>
    <dbReference type="NCBI Taxonomy" id="1770529"/>
    <lineage>
        <taxon>Bacteria</taxon>
        <taxon>Pseudomonadati</taxon>
        <taxon>Bacteroidota</taxon>
        <taxon>Cytophagia</taxon>
        <taxon>Cytophagales</taxon>
        <taxon>Cytophagaceae</taxon>
        <taxon>Spirosoma</taxon>
    </lineage>
</organism>
<evidence type="ECO:0000313" key="1">
    <source>
        <dbReference type="EMBL" id="MFD2571058.1"/>
    </source>
</evidence>